<evidence type="ECO:0000313" key="3">
    <source>
        <dbReference type="EMBL" id="GAA3867984.1"/>
    </source>
</evidence>
<keyword evidence="2" id="KW-0472">Membrane</keyword>
<feature type="transmembrane region" description="Helical" evidence="2">
    <location>
        <begin position="6"/>
        <end position="26"/>
    </location>
</feature>
<evidence type="ECO:0000313" key="4">
    <source>
        <dbReference type="Proteomes" id="UP001501803"/>
    </source>
</evidence>
<accession>A0ABP7K8N9</accession>
<keyword evidence="2" id="KW-1133">Transmembrane helix</keyword>
<keyword evidence="2" id="KW-0812">Transmembrane</keyword>
<feature type="compositionally biased region" description="Basic and acidic residues" evidence="1">
    <location>
        <begin position="95"/>
        <end position="104"/>
    </location>
</feature>
<evidence type="ECO:0000256" key="1">
    <source>
        <dbReference type="SAM" id="MobiDB-lite"/>
    </source>
</evidence>
<feature type="region of interest" description="Disordered" evidence="1">
    <location>
        <begin position="85"/>
        <end position="105"/>
    </location>
</feature>
<dbReference type="Proteomes" id="UP001501803">
    <property type="component" value="Unassembled WGS sequence"/>
</dbReference>
<dbReference type="EMBL" id="BAABCN010000002">
    <property type="protein sequence ID" value="GAA3867984.1"/>
    <property type="molecule type" value="Genomic_DNA"/>
</dbReference>
<sequence>MAWWGWALIWTALILGLLGMLAWFAIRLFRKAMKTADALAELGDKMAVLENAFAGADATTQQKPRFSPAIFQDAAELGFLRQQERAEHGRRRQARRDSRIDRGKLLTHTPTNLEDTASCFRT</sequence>
<reference evidence="4" key="1">
    <citation type="journal article" date="2019" name="Int. J. Syst. Evol. Microbiol.">
        <title>The Global Catalogue of Microorganisms (GCM) 10K type strain sequencing project: providing services to taxonomists for standard genome sequencing and annotation.</title>
        <authorList>
            <consortium name="The Broad Institute Genomics Platform"/>
            <consortium name="The Broad Institute Genome Sequencing Center for Infectious Disease"/>
            <person name="Wu L."/>
            <person name="Ma J."/>
        </authorList>
    </citation>
    <scope>NUCLEOTIDE SEQUENCE [LARGE SCALE GENOMIC DNA]</scope>
    <source>
        <strain evidence="4">JCM 17021</strain>
    </source>
</reference>
<proteinExistence type="predicted"/>
<name>A0ABP7K8N9_9MICO</name>
<organism evidence="3 4">
    <name type="scientific">Leifsonia kafniensis</name>
    <dbReference type="NCBI Taxonomy" id="475957"/>
    <lineage>
        <taxon>Bacteria</taxon>
        <taxon>Bacillati</taxon>
        <taxon>Actinomycetota</taxon>
        <taxon>Actinomycetes</taxon>
        <taxon>Micrococcales</taxon>
        <taxon>Microbacteriaceae</taxon>
        <taxon>Leifsonia</taxon>
    </lineage>
</organism>
<evidence type="ECO:0000256" key="2">
    <source>
        <dbReference type="SAM" id="Phobius"/>
    </source>
</evidence>
<dbReference type="RefSeq" id="WP_345062739.1">
    <property type="nucleotide sequence ID" value="NZ_BAABCN010000002.1"/>
</dbReference>
<protein>
    <submittedName>
        <fullName evidence="3">Uncharacterized protein</fullName>
    </submittedName>
</protein>
<gene>
    <name evidence="3" type="ORF">GCM10022381_09280</name>
</gene>
<keyword evidence="4" id="KW-1185">Reference proteome</keyword>
<comment type="caution">
    <text evidence="3">The sequence shown here is derived from an EMBL/GenBank/DDBJ whole genome shotgun (WGS) entry which is preliminary data.</text>
</comment>